<evidence type="ECO:0000313" key="1">
    <source>
        <dbReference type="EMBL" id="KAL2608039.1"/>
    </source>
</evidence>
<evidence type="ECO:0000313" key="2">
    <source>
        <dbReference type="Proteomes" id="UP001605036"/>
    </source>
</evidence>
<gene>
    <name evidence="1" type="ORF">R1flu_026612</name>
</gene>
<name>A0ABD1XH17_9MARC</name>
<dbReference type="AlphaFoldDB" id="A0ABD1XH17"/>
<protein>
    <submittedName>
        <fullName evidence="1">Uncharacterized protein</fullName>
    </submittedName>
</protein>
<accession>A0ABD1XH17</accession>
<comment type="caution">
    <text evidence="1">The sequence shown here is derived from an EMBL/GenBank/DDBJ whole genome shotgun (WGS) entry which is preliminary data.</text>
</comment>
<dbReference type="Proteomes" id="UP001605036">
    <property type="component" value="Unassembled WGS sequence"/>
</dbReference>
<dbReference type="EMBL" id="JBHFFA010000008">
    <property type="protein sequence ID" value="KAL2608039.1"/>
    <property type="molecule type" value="Genomic_DNA"/>
</dbReference>
<proteinExistence type="predicted"/>
<sequence>MRGGHGQSELGLAVHALTPQHYGKFKSRVTIRNVLPFAHGFHSGVSRILVENFYHSVKRNSIWTNPLRFIIQAFTRLVT</sequence>
<keyword evidence="2" id="KW-1185">Reference proteome</keyword>
<reference evidence="1 2" key="1">
    <citation type="submission" date="2024-09" db="EMBL/GenBank/DDBJ databases">
        <title>Chromosome-scale assembly of Riccia fluitans.</title>
        <authorList>
            <person name="Paukszto L."/>
            <person name="Sawicki J."/>
            <person name="Karawczyk K."/>
            <person name="Piernik-Szablinska J."/>
            <person name="Szczecinska M."/>
            <person name="Mazdziarz M."/>
        </authorList>
    </citation>
    <scope>NUCLEOTIDE SEQUENCE [LARGE SCALE GENOMIC DNA]</scope>
    <source>
        <strain evidence="1">Rf_01</strain>
        <tissue evidence="1">Aerial parts of the thallus</tissue>
    </source>
</reference>
<organism evidence="1 2">
    <name type="scientific">Riccia fluitans</name>
    <dbReference type="NCBI Taxonomy" id="41844"/>
    <lineage>
        <taxon>Eukaryota</taxon>
        <taxon>Viridiplantae</taxon>
        <taxon>Streptophyta</taxon>
        <taxon>Embryophyta</taxon>
        <taxon>Marchantiophyta</taxon>
        <taxon>Marchantiopsida</taxon>
        <taxon>Marchantiidae</taxon>
        <taxon>Marchantiales</taxon>
        <taxon>Ricciaceae</taxon>
        <taxon>Riccia</taxon>
    </lineage>
</organism>